<dbReference type="EC" id="1.1.1.193" evidence="5"/>
<keyword evidence="2" id="KW-0521">NADP</keyword>
<dbReference type="RefSeq" id="WP_007570035.1">
    <property type="nucleotide sequence ID" value="NZ_AGUD01000008.1"/>
</dbReference>
<evidence type="ECO:0000256" key="1">
    <source>
        <dbReference type="ARBA" id="ARBA00005104"/>
    </source>
</evidence>
<dbReference type="InterPro" id="IPR002734">
    <property type="entry name" value="RibDG_C"/>
</dbReference>
<reference evidence="5 6" key="1">
    <citation type="journal article" date="2013" name="Biodegradation">
        <title>Quantitative proteomic analysis of ibuprofen-degrading Patulibacter sp. strain I11.</title>
        <authorList>
            <person name="Almeida B."/>
            <person name="Kjeldal H."/>
            <person name="Lolas I."/>
            <person name="Knudsen A.D."/>
            <person name="Carvalho G."/>
            <person name="Nielsen K.L."/>
            <person name="Barreto Crespo M.T."/>
            <person name="Stensballe A."/>
            <person name="Nielsen J.L."/>
        </authorList>
    </citation>
    <scope>NUCLEOTIDE SEQUENCE [LARGE SCALE GENOMIC DNA]</scope>
    <source>
        <strain evidence="5 6">I11</strain>
    </source>
</reference>
<evidence type="ECO:0000256" key="2">
    <source>
        <dbReference type="ARBA" id="ARBA00022857"/>
    </source>
</evidence>
<dbReference type="InterPro" id="IPR024072">
    <property type="entry name" value="DHFR-like_dom_sf"/>
</dbReference>
<dbReference type="GO" id="GO:0008703">
    <property type="term" value="F:5-amino-6-(5-phosphoribosylamino)uracil reductase activity"/>
    <property type="evidence" value="ECO:0007669"/>
    <property type="project" value="UniProtKB-EC"/>
</dbReference>
<dbReference type="Pfam" id="PF01872">
    <property type="entry name" value="RibD_C"/>
    <property type="match status" value="1"/>
</dbReference>
<feature type="domain" description="Bacterial bifunctional deaminase-reductase C-terminal" evidence="4">
    <location>
        <begin position="44"/>
        <end position="220"/>
    </location>
</feature>
<gene>
    <name evidence="5" type="ORF">PAI11_02650</name>
</gene>
<keyword evidence="3 5" id="KW-0560">Oxidoreductase</keyword>
<name>H0E0F7_9ACTN</name>
<dbReference type="GO" id="GO:0009231">
    <property type="term" value="P:riboflavin biosynthetic process"/>
    <property type="evidence" value="ECO:0007669"/>
    <property type="project" value="InterPro"/>
</dbReference>
<dbReference type="AlphaFoldDB" id="H0E0F7"/>
<dbReference type="SUPFAM" id="SSF53597">
    <property type="entry name" value="Dihydrofolate reductase-like"/>
    <property type="match status" value="1"/>
</dbReference>
<comment type="caution">
    <text evidence="5">The sequence shown here is derived from an EMBL/GenBank/DDBJ whole genome shotgun (WGS) entry which is preliminary data.</text>
</comment>
<dbReference type="PANTHER" id="PTHR38011">
    <property type="entry name" value="DIHYDROFOLATE REDUCTASE FAMILY PROTEIN (AFU_ORTHOLOGUE AFUA_8G06820)"/>
    <property type="match status" value="1"/>
</dbReference>
<dbReference type="InterPro" id="IPR050765">
    <property type="entry name" value="Riboflavin_Biosynth_HTPR"/>
</dbReference>
<evidence type="ECO:0000256" key="3">
    <source>
        <dbReference type="ARBA" id="ARBA00023002"/>
    </source>
</evidence>
<protein>
    <submittedName>
        <fullName evidence="5">5-amino-6-(5-phosphoribosylamino)uracil reductase</fullName>
        <ecNumber evidence="5">1.1.1.193</ecNumber>
    </submittedName>
</protein>
<dbReference type="PANTHER" id="PTHR38011:SF7">
    <property type="entry name" value="2,5-DIAMINO-6-RIBOSYLAMINO-4(3H)-PYRIMIDINONE 5'-PHOSPHATE REDUCTASE"/>
    <property type="match status" value="1"/>
</dbReference>
<evidence type="ECO:0000313" key="6">
    <source>
        <dbReference type="Proteomes" id="UP000005143"/>
    </source>
</evidence>
<sequence>MSEVRFRDLQAAAGSSLSAAQVLDALVADAAAPVAGRPRTIGVMVSSVDGRAAVAGRSGPLGGPEDRAIFRGVRERADALLVGPATLNRERYATVLDDDQRARRRAAGRPAEPLLATITRSLALDADVPLLHEPQARVVVYGERDPVAPFADPVEVVRLRPADPAAVLADLHGRGIGLVACEGGPTLLAGLVRDRLLDELLVTVAPLLVGGSDPLTILDGPLDAGGGDPASPADPVTLRVRGLWQAADVLFLHYHLTDGRPE</sequence>
<evidence type="ECO:0000259" key="4">
    <source>
        <dbReference type="Pfam" id="PF01872"/>
    </source>
</evidence>
<comment type="pathway">
    <text evidence="1">Cofactor biosynthesis; riboflavin biosynthesis.</text>
</comment>
<proteinExistence type="predicted"/>
<organism evidence="5 6">
    <name type="scientific">Patulibacter medicamentivorans</name>
    <dbReference type="NCBI Taxonomy" id="1097667"/>
    <lineage>
        <taxon>Bacteria</taxon>
        <taxon>Bacillati</taxon>
        <taxon>Actinomycetota</taxon>
        <taxon>Thermoleophilia</taxon>
        <taxon>Solirubrobacterales</taxon>
        <taxon>Patulibacteraceae</taxon>
        <taxon>Patulibacter</taxon>
    </lineage>
</organism>
<evidence type="ECO:0000313" key="5">
    <source>
        <dbReference type="EMBL" id="EHN12841.1"/>
    </source>
</evidence>
<dbReference type="Gene3D" id="3.40.430.10">
    <property type="entry name" value="Dihydrofolate Reductase, subunit A"/>
    <property type="match status" value="1"/>
</dbReference>
<dbReference type="Proteomes" id="UP000005143">
    <property type="component" value="Unassembled WGS sequence"/>
</dbReference>
<accession>H0E0F7</accession>
<dbReference type="EMBL" id="AGUD01000008">
    <property type="protein sequence ID" value="EHN12841.1"/>
    <property type="molecule type" value="Genomic_DNA"/>
</dbReference>
<keyword evidence="6" id="KW-1185">Reference proteome</keyword>